<keyword evidence="4 5" id="KW-0804">Transcription</keyword>
<comment type="function">
    <text evidence="5 7">Participates in transcription elongation, termination and antitermination.</text>
</comment>
<dbReference type="Pfam" id="PF02357">
    <property type="entry name" value="NusG"/>
    <property type="match status" value="1"/>
</dbReference>
<dbReference type="GO" id="GO:0006353">
    <property type="term" value="P:DNA-templated transcription termination"/>
    <property type="evidence" value="ECO:0007669"/>
    <property type="project" value="UniProtKB-UniRule"/>
</dbReference>
<dbReference type="SMART" id="SM00738">
    <property type="entry name" value="NGN"/>
    <property type="match status" value="1"/>
</dbReference>
<dbReference type="InterPro" id="IPR014722">
    <property type="entry name" value="Rib_uL2_dom2"/>
</dbReference>
<keyword evidence="2 5" id="KW-0889">Transcription antitermination</keyword>
<dbReference type="InterPro" id="IPR001062">
    <property type="entry name" value="Transcrpt_antiterm_NusG"/>
</dbReference>
<proteinExistence type="inferred from homology"/>
<evidence type="ECO:0000256" key="1">
    <source>
        <dbReference type="ARBA" id="ARBA00022472"/>
    </source>
</evidence>
<feature type="compositionally biased region" description="Acidic residues" evidence="8">
    <location>
        <begin position="8"/>
        <end position="21"/>
    </location>
</feature>
<feature type="domain" description="NusG-like N-terminal" evidence="9">
    <location>
        <begin position="178"/>
        <end position="288"/>
    </location>
</feature>
<dbReference type="InterPro" id="IPR047050">
    <property type="entry name" value="NGN"/>
</dbReference>
<evidence type="ECO:0000259" key="9">
    <source>
        <dbReference type="SMART" id="SM00738"/>
    </source>
</evidence>
<sequence length="353" mass="38179">MNETPIQDSDEAAPEAADVDVTEAAPTPEERFEEAVVDAVIEEAVADAVIEDALEDTLSQAVADAVAIEAVSDAVIQEAFEEKVVEAVESGLDGDELADAVAQAAADADVQEAIADGAIAQALEETVEEAIEEAAEPVVVEAVEAPVEEVVVVEDAPAPAAPAHEVEIVAGHDPFRGPGDWYVVHTYAGYENKVKTNLESRIHTMQMEDKIFDVHIPMEDVMEIKGGKKQVVQRKIFPGYLLVKMIYDNDSWYVVRNTPGVTGFVAAGTGSKPTPLSKREVEKILIVKKEEVKPQFRLGFEEGDVVRIIAGPFADFNGTISEINLDQSKLKVLVNIFDRETPVELSFDQVAKV</sequence>
<evidence type="ECO:0000256" key="2">
    <source>
        <dbReference type="ARBA" id="ARBA00022814"/>
    </source>
</evidence>
<protein>
    <recommendedName>
        <fullName evidence="5 6">Transcription termination/antitermination protein NusG</fullName>
    </recommendedName>
</protein>
<evidence type="ECO:0000259" key="10">
    <source>
        <dbReference type="SMART" id="SM00739"/>
    </source>
</evidence>
<dbReference type="SUPFAM" id="SSF82679">
    <property type="entry name" value="N-utilization substance G protein NusG, N-terminal domain"/>
    <property type="match status" value="1"/>
</dbReference>
<evidence type="ECO:0000256" key="3">
    <source>
        <dbReference type="ARBA" id="ARBA00023015"/>
    </source>
</evidence>
<name>A0A0H4TBL7_9ACTN</name>
<dbReference type="CDD" id="cd06091">
    <property type="entry name" value="KOW_NusG"/>
    <property type="match status" value="1"/>
</dbReference>
<evidence type="ECO:0000256" key="5">
    <source>
        <dbReference type="HAMAP-Rule" id="MF_00948"/>
    </source>
</evidence>
<organism evidence="11">
    <name type="scientific">uncultured actinobacterium Rifle_16ft_4_minimus_38826</name>
    <dbReference type="NCBI Taxonomy" id="1665148"/>
    <lineage>
        <taxon>Bacteria</taxon>
        <taxon>Bacillati</taxon>
        <taxon>Actinomycetota</taxon>
        <taxon>Actinomycetes</taxon>
        <taxon>marine Actinobacteria clade</taxon>
        <taxon>environmental samples</taxon>
    </lineage>
</organism>
<dbReference type="GO" id="GO:0032784">
    <property type="term" value="P:regulation of DNA-templated transcription elongation"/>
    <property type="evidence" value="ECO:0007669"/>
    <property type="project" value="InterPro"/>
</dbReference>
<dbReference type="HAMAP" id="MF_00948">
    <property type="entry name" value="NusG"/>
    <property type="match status" value="1"/>
</dbReference>
<dbReference type="AlphaFoldDB" id="A0A0H4TBL7"/>
<dbReference type="Pfam" id="PF00467">
    <property type="entry name" value="KOW"/>
    <property type="match status" value="1"/>
</dbReference>
<dbReference type="PANTHER" id="PTHR30265:SF2">
    <property type="entry name" value="TRANSCRIPTION TERMINATION_ANTITERMINATION PROTEIN NUSG"/>
    <property type="match status" value="1"/>
</dbReference>
<feature type="domain" description="KOW" evidence="10">
    <location>
        <begin position="299"/>
        <end position="326"/>
    </location>
</feature>
<reference evidence="11" key="1">
    <citation type="journal article" date="2015" name="ISME J.">
        <title>Aquifer environment selects for microbial species cohorts in sediment and groundwater.</title>
        <authorList>
            <person name="Hug L.A."/>
            <person name="Thomas B.C."/>
            <person name="Brown C.T."/>
            <person name="Frischkorn K.R."/>
            <person name="Williams K.H."/>
            <person name="Tringe S.G."/>
            <person name="Banfield J.F."/>
        </authorList>
    </citation>
    <scope>NUCLEOTIDE SEQUENCE</scope>
</reference>
<dbReference type="NCBIfam" id="TIGR00922">
    <property type="entry name" value="nusG"/>
    <property type="match status" value="1"/>
</dbReference>
<accession>A0A0H4TBL7</accession>
<dbReference type="InterPro" id="IPR036735">
    <property type="entry name" value="NGN_dom_sf"/>
</dbReference>
<dbReference type="GO" id="GO:0006354">
    <property type="term" value="P:DNA-templated transcription elongation"/>
    <property type="evidence" value="ECO:0007669"/>
    <property type="project" value="UniProtKB-UniRule"/>
</dbReference>
<feature type="region of interest" description="Disordered" evidence="8">
    <location>
        <begin position="1"/>
        <end position="31"/>
    </location>
</feature>
<dbReference type="GO" id="GO:0005829">
    <property type="term" value="C:cytosol"/>
    <property type="evidence" value="ECO:0007669"/>
    <property type="project" value="TreeGrafter"/>
</dbReference>
<dbReference type="CDD" id="cd09891">
    <property type="entry name" value="NGN_Bact_1"/>
    <property type="match status" value="1"/>
</dbReference>
<evidence type="ECO:0000256" key="4">
    <source>
        <dbReference type="ARBA" id="ARBA00023163"/>
    </source>
</evidence>
<dbReference type="GO" id="GO:0031564">
    <property type="term" value="P:transcription antitermination"/>
    <property type="evidence" value="ECO:0007669"/>
    <property type="project" value="UniProtKB-UniRule"/>
</dbReference>
<dbReference type="SUPFAM" id="SSF50104">
    <property type="entry name" value="Translation proteins SH3-like domain"/>
    <property type="match status" value="1"/>
</dbReference>
<dbReference type="PANTHER" id="PTHR30265">
    <property type="entry name" value="RHO-INTERACTING TRANSCRIPTION TERMINATION FACTOR NUSG"/>
    <property type="match status" value="1"/>
</dbReference>
<dbReference type="EMBL" id="KT007023">
    <property type="protein sequence ID" value="AKQ03867.1"/>
    <property type="molecule type" value="Genomic_DNA"/>
</dbReference>
<dbReference type="Gene3D" id="3.30.70.940">
    <property type="entry name" value="NusG, N-terminal domain"/>
    <property type="match status" value="1"/>
</dbReference>
<dbReference type="SMART" id="SM00739">
    <property type="entry name" value="KOW"/>
    <property type="match status" value="1"/>
</dbReference>
<dbReference type="InterPro" id="IPR008991">
    <property type="entry name" value="Translation_prot_SH3-like_sf"/>
</dbReference>
<evidence type="ECO:0000256" key="7">
    <source>
        <dbReference type="RuleBase" id="RU000538"/>
    </source>
</evidence>
<dbReference type="InterPro" id="IPR043425">
    <property type="entry name" value="NusG-like"/>
</dbReference>
<gene>
    <name evidence="5 11" type="primary">nusG</name>
</gene>
<comment type="similarity">
    <text evidence="5 7">Belongs to the NusG family.</text>
</comment>
<keyword evidence="3 5" id="KW-0805">Transcription regulation</keyword>
<dbReference type="Gene3D" id="2.30.30.30">
    <property type="match status" value="1"/>
</dbReference>
<dbReference type="InterPro" id="IPR005824">
    <property type="entry name" value="KOW"/>
</dbReference>
<dbReference type="FunFam" id="2.30.30.30:FF:000002">
    <property type="entry name" value="Transcription termination/antitermination factor NusG"/>
    <property type="match status" value="1"/>
</dbReference>
<keyword evidence="1 5" id="KW-0806">Transcription termination</keyword>
<evidence type="ECO:0000256" key="8">
    <source>
        <dbReference type="SAM" id="MobiDB-lite"/>
    </source>
</evidence>
<dbReference type="PRINTS" id="PR00338">
    <property type="entry name" value="NUSGTNSCPFCT"/>
</dbReference>
<dbReference type="FunFam" id="3.30.70.940:FF:000002">
    <property type="entry name" value="Transcription termination/antitermination protein NusG"/>
    <property type="match status" value="1"/>
</dbReference>
<evidence type="ECO:0000256" key="6">
    <source>
        <dbReference type="NCBIfam" id="TIGR00922"/>
    </source>
</evidence>
<evidence type="ECO:0000313" key="11">
    <source>
        <dbReference type="EMBL" id="AKQ03867.1"/>
    </source>
</evidence>
<dbReference type="InterPro" id="IPR006645">
    <property type="entry name" value="NGN-like_dom"/>
</dbReference>